<evidence type="ECO:0000313" key="6">
    <source>
        <dbReference type="EMBL" id="OAT17031.1"/>
    </source>
</evidence>
<dbReference type="Pfam" id="PF03466">
    <property type="entry name" value="LysR_substrate"/>
    <property type="match status" value="1"/>
</dbReference>
<evidence type="ECO:0000256" key="4">
    <source>
        <dbReference type="ARBA" id="ARBA00023163"/>
    </source>
</evidence>
<dbReference type="InterPro" id="IPR036390">
    <property type="entry name" value="WH_DNA-bd_sf"/>
</dbReference>
<evidence type="ECO:0000256" key="1">
    <source>
        <dbReference type="ARBA" id="ARBA00009437"/>
    </source>
</evidence>
<dbReference type="GO" id="GO:0003700">
    <property type="term" value="F:DNA-binding transcription factor activity"/>
    <property type="evidence" value="ECO:0007669"/>
    <property type="project" value="InterPro"/>
</dbReference>
<dbReference type="PANTHER" id="PTHR30118">
    <property type="entry name" value="HTH-TYPE TRANSCRIPTIONAL REGULATOR LEUO-RELATED"/>
    <property type="match status" value="1"/>
</dbReference>
<feature type="domain" description="HTH lysR-type" evidence="5">
    <location>
        <begin position="6"/>
        <end position="63"/>
    </location>
</feature>
<dbReference type="PRINTS" id="PR00039">
    <property type="entry name" value="HTHLYSR"/>
</dbReference>
<dbReference type="GO" id="GO:0003677">
    <property type="term" value="F:DNA binding"/>
    <property type="evidence" value="ECO:0007669"/>
    <property type="project" value="UniProtKB-KW"/>
</dbReference>
<evidence type="ECO:0000313" key="7">
    <source>
        <dbReference type="Proteomes" id="UP000078504"/>
    </source>
</evidence>
<evidence type="ECO:0000256" key="2">
    <source>
        <dbReference type="ARBA" id="ARBA00023015"/>
    </source>
</evidence>
<dbReference type="SUPFAM" id="SSF53850">
    <property type="entry name" value="Periplasmic binding protein-like II"/>
    <property type="match status" value="1"/>
</dbReference>
<dbReference type="PATRIC" id="fig|1354253.4.peg.4390"/>
<dbReference type="Proteomes" id="UP000078504">
    <property type="component" value="Unassembled WGS sequence"/>
</dbReference>
<dbReference type="EMBL" id="LXEP01000044">
    <property type="protein sequence ID" value="OAT17031.1"/>
    <property type="molecule type" value="Genomic_DNA"/>
</dbReference>
<dbReference type="PANTHER" id="PTHR30118:SF15">
    <property type="entry name" value="TRANSCRIPTIONAL REGULATORY PROTEIN"/>
    <property type="match status" value="1"/>
</dbReference>
<protein>
    <submittedName>
        <fullName evidence="6">Transcriptional regulator</fullName>
    </submittedName>
</protein>
<dbReference type="PROSITE" id="PS50931">
    <property type="entry name" value="HTH_LYSR"/>
    <property type="match status" value="1"/>
</dbReference>
<keyword evidence="2" id="KW-0805">Transcription regulation</keyword>
<evidence type="ECO:0000259" key="5">
    <source>
        <dbReference type="PROSITE" id="PS50931"/>
    </source>
</evidence>
<dbReference type="InterPro" id="IPR050389">
    <property type="entry name" value="LysR-type_TF"/>
</dbReference>
<dbReference type="Gene3D" id="1.10.10.10">
    <property type="entry name" value="Winged helix-like DNA-binding domain superfamily/Winged helix DNA-binding domain"/>
    <property type="match status" value="1"/>
</dbReference>
<dbReference type="InterPro" id="IPR005119">
    <property type="entry name" value="LysR_subst-bd"/>
</dbReference>
<comment type="similarity">
    <text evidence="1">Belongs to the LysR transcriptional regulatory family.</text>
</comment>
<dbReference type="AlphaFoldDB" id="A0A1B7HN97"/>
<gene>
    <name evidence="6" type="ORF">M977_04277</name>
</gene>
<name>A0A1B7HN97_9ENTR</name>
<dbReference type="InterPro" id="IPR036388">
    <property type="entry name" value="WH-like_DNA-bd_sf"/>
</dbReference>
<dbReference type="RefSeq" id="WP_064518767.1">
    <property type="nucleotide sequence ID" value="NZ_LXEP01000044.1"/>
</dbReference>
<dbReference type="SUPFAM" id="SSF46785">
    <property type="entry name" value="Winged helix' DNA-binding domain"/>
    <property type="match status" value="1"/>
</dbReference>
<keyword evidence="4" id="KW-0804">Transcription</keyword>
<reference evidence="6 7" key="1">
    <citation type="submission" date="2016-04" db="EMBL/GenBank/DDBJ databases">
        <title>ATOL: Assembling a taxonomically balanced genome-scale reconstruction of the evolutionary history of the Enterobacteriaceae.</title>
        <authorList>
            <person name="Plunkett G.III."/>
            <person name="Neeno-Eckwall E.C."/>
            <person name="Glasner J.D."/>
            <person name="Perna N.T."/>
        </authorList>
    </citation>
    <scope>NUCLEOTIDE SEQUENCE [LARGE SCALE GENOMIC DNA]</scope>
    <source>
        <strain evidence="6 7">ATCC 51604</strain>
    </source>
</reference>
<dbReference type="InterPro" id="IPR000847">
    <property type="entry name" value="LysR_HTH_N"/>
</dbReference>
<comment type="caution">
    <text evidence="6">The sequence shown here is derived from an EMBL/GenBank/DDBJ whole genome shotgun (WGS) entry which is preliminary data.</text>
</comment>
<organism evidence="6 7">
    <name type="scientific">Buttiauxella gaviniae ATCC 51604</name>
    <dbReference type="NCBI Taxonomy" id="1354253"/>
    <lineage>
        <taxon>Bacteria</taxon>
        <taxon>Pseudomonadati</taxon>
        <taxon>Pseudomonadota</taxon>
        <taxon>Gammaproteobacteria</taxon>
        <taxon>Enterobacterales</taxon>
        <taxon>Enterobacteriaceae</taxon>
        <taxon>Buttiauxella</taxon>
    </lineage>
</organism>
<keyword evidence="3" id="KW-0238">DNA-binding</keyword>
<dbReference type="Gene3D" id="3.40.190.10">
    <property type="entry name" value="Periplasmic binding protein-like II"/>
    <property type="match status" value="2"/>
</dbReference>
<proteinExistence type="inferred from homology"/>
<evidence type="ECO:0000256" key="3">
    <source>
        <dbReference type="ARBA" id="ARBA00023125"/>
    </source>
</evidence>
<sequence>MDTTRIDLNLLLTLEALLAEQNVTKAAVRLHLSQPAVSAQLNRLRDLFDDPLLIPARRGMTPTAKALELIIPVRESLEQLRHTLQSHKDFHPERANLTVTISCTDYTQAAIVMPLVLALRQQAPGVRIAVRAYNPAQFEQQLASGEVDIAIASQDDSKPHLRSYHLFDEIYVLIGRRDHPALKENLTIEEFVELEHVVVSPTGGSFTTPVDDALATFGHKRNVVMSAATFMFVPQIVSVSDLVALVPRRLLLTQPQELRVTELPWLAEQFDVSLVWHERNHGHAGHRWVRELIAQIISPT</sequence>
<accession>A0A1B7HN97</accession>
<dbReference type="Pfam" id="PF00126">
    <property type="entry name" value="HTH_1"/>
    <property type="match status" value="1"/>
</dbReference>